<accession>F0ZD87</accession>
<dbReference type="OMA" id="IDTVKVW"/>
<dbReference type="Gene3D" id="3.40.1000.10">
    <property type="entry name" value="Mog1/PsbP, alpha/beta/alpha sandwich"/>
    <property type="match status" value="1"/>
</dbReference>
<dbReference type="RefSeq" id="XP_003285372.1">
    <property type="nucleotide sequence ID" value="XM_003285324.1"/>
</dbReference>
<dbReference type="InterPro" id="IPR007681">
    <property type="entry name" value="Mog1"/>
</dbReference>
<evidence type="ECO:0000313" key="5">
    <source>
        <dbReference type="Proteomes" id="UP000001064"/>
    </source>
</evidence>
<proteinExistence type="inferred from homology"/>
<dbReference type="InParanoid" id="F0ZD87"/>
<keyword evidence="5" id="KW-1185">Reference proteome</keyword>
<dbReference type="GeneID" id="10502845"/>
<sequence length="189" mass="21856">MTSNFVKRPLYGGAIEISIPERFRDITQFRQVPDHQEVFVDEKSDQSFIVELNEKQSVVDDQAILFHYENLTEELELPKEKSVVLNQRKLTNDELPNFPNNPKYILLAQQKVAKFKESAENTVNLYMLLVRLEKQNTDILIILNDTIEISPASSSKNAQTQTNQSEVEALFLNSIKSFKINDYSLFQNN</sequence>
<protein>
    <recommendedName>
        <fullName evidence="6">Ran guanine nucleotide release factor</fullName>
    </recommendedName>
</protein>
<dbReference type="PANTHER" id="PTHR15837:SF0">
    <property type="entry name" value="RAN GUANINE NUCLEOTIDE RELEASE FACTOR"/>
    <property type="match status" value="1"/>
</dbReference>
<dbReference type="PANTHER" id="PTHR15837">
    <property type="entry name" value="RAN GUANINE NUCLEOTIDE RELEASE FACTOR"/>
    <property type="match status" value="1"/>
</dbReference>
<evidence type="ECO:0008006" key="6">
    <source>
        <dbReference type="Google" id="ProtNLM"/>
    </source>
</evidence>
<dbReference type="Pfam" id="PF04603">
    <property type="entry name" value="Mog1"/>
    <property type="match status" value="1"/>
</dbReference>
<gene>
    <name evidence="4" type="ORF">DICPUDRAFT_29264</name>
</gene>
<keyword evidence="3" id="KW-0653">Protein transport</keyword>
<evidence type="ECO:0000256" key="1">
    <source>
        <dbReference type="ARBA" id="ARBA00010307"/>
    </source>
</evidence>
<evidence type="ECO:0000256" key="2">
    <source>
        <dbReference type="ARBA" id="ARBA00022448"/>
    </source>
</evidence>
<dbReference type="FunCoup" id="F0ZD87">
    <property type="interactions" value="351"/>
</dbReference>
<dbReference type="STRING" id="5786.F0ZD87"/>
<dbReference type="GO" id="GO:0005085">
    <property type="term" value="F:guanyl-nucleotide exchange factor activity"/>
    <property type="evidence" value="ECO:0000318"/>
    <property type="project" value="GO_Central"/>
</dbReference>
<dbReference type="GO" id="GO:0015031">
    <property type="term" value="P:protein transport"/>
    <property type="evidence" value="ECO:0007669"/>
    <property type="project" value="UniProtKB-KW"/>
</dbReference>
<dbReference type="Proteomes" id="UP000001064">
    <property type="component" value="Unassembled WGS sequence"/>
</dbReference>
<dbReference type="SUPFAM" id="SSF55724">
    <property type="entry name" value="Mog1p/PsbP-like"/>
    <property type="match status" value="1"/>
</dbReference>
<dbReference type="AlphaFoldDB" id="F0ZD87"/>
<name>F0ZD87_DICPU</name>
<comment type="similarity">
    <text evidence="1">Belongs to the MOG1 family.</text>
</comment>
<evidence type="ECO:0000313" key="4">
    <source>
        <dbReference type="EMBL" id="EGC38065.1"/>
    </source>
</evidence>
<evidence type="ECO:0000256" key="3">
    <source>
        <dbReference type="ARBA" id="ARBA00022927"/>
    </source>
</evidence>
<dbReference type="GO" id="GO:0005634">
    <property type="term" value="C:nucleus"/>
    <property type="evidence" value="ECO:0000318"/>
    <property type="project" value="GO_Central"/>
</dbReference>
<dbReference type="eggNOG" id="KOG3329">
    <property type="taxonomic scope" value="Eukaryota"/>
</dbReference>
<dbReference type="EMBL" id="GL870984">
    <property type="protein sequence ID" value="EGC38065.1"/>
    <property type="molecule type" value="Genomic_DNA"/>
</dbReference>
<dbReference type="GO" id="GO:0031267">
    <property type="term" value="F:small GTPase binding"/>
    <property type="evidence" value="ECO:0000318"/>
    <property type="project" value="GO_Central"/>
</dbReference>
<dbReference type="OrthoDB" id="10255285at2759"/>
<organism evidence="4 5">
    <name type="scientific">Dictyostelium purpureum</name>
    <name type="common">Slime mold</name>
    <dbReference type="NCBI Taxonomy" id="5786"/>
    <lineage>
        <taxon>Eukaryota</taxon>
        <taxon>Amoebozoa</taxon>
        <taxon>Evosea</taxon>
        <taxon>Eumycetozoa</taxon>
        <taxon>Dictyostelia</taxon>
        <taxon>Dictyosteliales</taxon>
        <taxon>Dictyosteliaceae</taxon>
        <taxon>Dictyostelium</taxon>
    </lineage>
</organism>
<keyword evidence="2" id="KW-0813">Transport</keyword>
<dbReference type="KEGG" id="dpp:DICPUDRAFT_29264"/>
<dbReference type="VEuPathDB" id="AmoebaDB:DICPUDRAFT_29264"/>
<reference evidence="5" key="1">
    <citation type="journal article" date="2011" name="Genome Biol.">
        <title>Comparative genomics of the social amoebae Dictyostelium discoideum and Dictyostelium purpureum.</title>
        <authorList>
            <consortium name="US DOE Joint Genome Institute (JGI-PGF)"/>
            <person name="Sucgang R."/>
            <person name="Kuo A."/>
            <person name="Tian X."/>
            <person name="Salerno W."/>
            <person name="Parikh A."/>
            <person name="Feasley C.L."/>
            <person name="Dalin E."/>
            <person name="Tu H."/>
            <person name="Huang E."/>
            <person name="Barry K."/>
            <person name="Lindquist E."/>
            <person name="Shapiro H."/>
            <person name="Bruce D."/>
            <person name="Schmutz J."/>
            <person name="Salamov A."/>
            <person name="Fey P."/>
            <person name="Gaudet P."/>
            <person name="Anjard C."/>
            <person name="Babu M.M."/>
            <person name="Basu S."/>
            <person name="Bushmanova Y."/>
            <person name="van der Wel H."/>
            <person name="Katoh-Kurasawa M."/>
            <person name="Dinh C."/>
            <person name="Coutinho P.M."/>
            <person name="Saito T."/>
            <person name="Elias M."/>
            <person name="Schaap P."/>
            <person name="Kay R.R."/>
            <person name="Henrissat B."/>
            <person name="Eichinger L."/>
            <person name="Rivero F."/>
            <person name="Putnam N.H."/>
            <person name="West C.M."/>
            <person name="Loomis W.F."/>
            <person name="Chisholm R.L."/>
            <person name="Shaulsky G."/>
            <person name="Strassmann J.E."/>
            <person name="Queller D.C."/>
            <person name="Kuspa A."/>
            <person name="Grigoriev I.V."/>
        </authorList>
    </citation>
    <scope>NUCLEOTIDE SEQUENCE [LARGE SCALE GENOMIC DNA]</scope>
    <source>
        <strain evidence="5">QSDP1</strain>
    </source>
</reference>
<dbReference type="InterPro" id="IPR016123">
    <property type="entry name" value="Mog1/PsbP_a/b/a-sand"/>
</dbReference>